<feature type="region of interest" description="Disordered" evidence="1">
    <location>
        <begin position="1"/>
        <end position="20"/>
    </location>
</feature>
<accession>A0A9D4DMQ4</accession>
<reference evidence="2" key="2">
    <citation type="submission" date="2020-11" db="EMBL/GenBank/DDBJ databases">
        <authorList>
            <person name="McCartney M.A."/>
            <person name="Auch B."/>
            <person name="Kono T."/>
            <person name="Mallez S."/>
            <person name="Becker A."/>
            <person name="Gohl D.M."/>
            <person name="Silverstein K.A.T."/>
            <person name="Koren S."/>
            <person name="Bechman K.B."/>
            <person name="Herman A."/>
            <person name="Abrahante J.E."/>
            <person name="Garbe J."/>
        </authorList>
    </citation>
    <scope>NUCLEOTIDE SEQUENCE</scope>
    <source>
        <strain evidence="2">Duluth1</strain>
        <tissue evidence="2">Whole animal</tissue>
    </source>
</reference>
<gene>
    <name evidence="2" type="ORF">DPMN_186724</name>
</gene>
<name>A0A9D4DMQ4_DREPO</name>
<sequence length="69" mass="8001">MFGGNRPTYRKVYGKRRSRRQYGPRNKIVRSFTARRTSRIANTITMHCLKSEPRCCCGPEGAILVWPDV</sequence>
<evidence type="ECO:0000313" key="3">
    <source>
        <dbReference type="Proteomes" id="UP000828390"/>
    </source>
</evidence>
<comment type="caution">
    <text evidence="2">The sequence shown here is derived from an EMBL/GenBank/DDBJ whole genome shotgun (WGS) entry which is preliminary data.</text>
</comment>
<reference evidence="2" key="1">
    <citation type="journal article" date="2019" name="bioRxiv">
        <title>The Genome of the Zebra Mussel, Dreissena polymorpha: A Resource for Invasive Species Research.</title>
        <authorList>
            <person name="McCartney M.A."/>
            <person name="Auch B."/>
            <person name="Kono T."/>
            <person name="Mallez S."/>
            <person name="Zhang Y."/>
            <person name="Obille A."/>
            <person name="Becker A."/>
            <person name="Abrahante J.E."/>
            <person name="Garbe J."/>
            <person name="Badalamenti J.P."/>
            <person name="Herman A."/>
            <person name="Mangelson H."/>
            <person name="Liachko I."/>
            <person name="Sullivan S."/>
            <person name="Sone E.D."/>
            <person name="Koren S."/>
            <person name="Silverstein K.A.T."/>
            <person name="Beckman K.B."/>
            <person name="Gohl D.M."/>
        </authorList>
    </citation>
    <scope>NUCLEOTIDE SEQUENCE</scope>
    <source>
        <strain evidence="2">Duluth1</strain>
        <tissue evidence="2">Whole animal</tissue>
    </source>
</reference>
<organism evidence="2 3">
    <name type="scientific">Dreissena polymorpha</name>
    <name type="common">Zebra mussel</name>
    <name type="synonym">Mytilus polymorpha</name>
    <dbReference type="NCBI Taxonomy" id="45954"/>
    <lineage>
        <taxon>Eukaryota</taxon>
        <taxon>Metazoa</taxon>
        <taxon>Spiralia</taxon>
        <taxon>Lophotrochozoa</taxon>
        <taxon>Mollusca</taxon>
        <taxon>Bivalvia</taxon>
        <taxon>Autobranchia</taxon>
        <taxon>Heteroconchia</taxon>
        <taxon>Euheterodonta</taxon>
        <taxon>Imparidentia</taxon>
        <taxon>Neoheterodontei</taxon>
        <taxon>Myida</taxon>
        <taxon>Dreissenoidea</taxon>
        <taxon>Dreissenidae</taxon>
        <taxon>Dreissena</taxon>
    </lineage>
</organism>
<keyword evidence="3" id="KW-1185">Reference proteome</keyword>
<dbReference type="AlphaFoldDB" id="A0A9D4DMQ4"/>
<evidence type="ECO:0000313" key="2">
    <source>
        <dbReference type="EMBL" id="KAH3752114.1"/>
    </source>
</evidence>
<dbReference type="EMBL" id="JAIWYP010000010">
    <property type="protein sequence ID" value="KAH3752114.1"/>
    <property type="molecule type" value="Genomic_DNA"/>
</dbReference>
<feature type="compositionally biased region" description="Basic residues" evidence="1">
    <location>
        <begin position="8"/>
        <end position="20"/>
    </location>
</feature>
<dbReference type="Proteomes" id="UP000828390">
    <property type="component" value="Unassembled WGS sequence"/>
</dbReference>
<proteinExistence type="predicted"/>
<evidence type="ECO:0000256" key="1">
    <source>
        <dbReference type="SAM" id="MobiDB-lite"/>
    </source>
</evidence>
<protein>
    <submittedName>
        <fullName evidence="2">Uncharacterized protein</fullName>
    </submittedName>
</protein>